<keyword evidence="2" id="KW-0560">Oxidoreductase</keyword>
<dbReference type="SUPFAM" id="SSF51735">
    <property type="entry name" value="NAD(P)-binding Rossmann-fold domains"/>
    <property type="match status" value="1"/>
</dbReference>
<dbReference type="GO" id="GO:0016491">
    <property type="term" value="F:oxidoreductase activity"/>
    <property type="evidence" value="ECO:0007669"/>
    <property type="project" value="UniProtKB-KW"/>
</dbReference>
<reference evidence="4 5" key="1">
    <citation type="submission" date="2019-06" db="EMBL/GenBank/DDBJ databases">
        <authorList>
            <person name="Lee I."/>
            <person name="Jang G.I."/>
            <person name="Hwang C.Y."/>
        </authorList>
    </citation>
    <scope>NUCLEOTIDE SEQUENCE [LARGE SCALE GENOMIC DNA]</scope>
    <source>
        <strain evidence="4 5">PAMC 28131</strain>
    </source>
</reference>
<dbReference type="PRINTS" id="PR00081">
    <property type="entry name" value="GDHRDH"/>
</dbReference>
<protein>
    <submittedName>
        <fullName evidence="4">SDR family NAD(P)-dependent oxidoreductase</fullName>
    </submittedName>
</protein>
<dbReference type="PRINTS" id="PR00080">
    <property type="entry name" value="SDRFAMILY"/>
</dbReference>
<organism evidence="4 5">
    <name type="scientific">Sandaracinobacter neustonicus</name>
    <dbReference type="NCBI Taxonomy" id="1715348"/>
    <lineage>
        <taxon>Bacteria</taxon>
        <taxon>Pseudomonadati</taxon>
        <taxon>Pseudomonadota</taxon>
        <taxon>Alphaproteobacteria</taxon>
        <taxon>Sphingomonadales</taxon>
        <taxon>Sphingosinicellaceae</taxon>
        <taxon>Sandaracinobacter</taxon>
    </lineage>
</organism>
<evidence type="ECO:0000256" key="2">
    <source>
        <dbReference type="ARBA" id="ARBA00023002"/>
    </source>
</evidence>
<dbReference type="RefSeq" id="WP_140927627.1">
    <property type="nucleotide sequence ID" value="NZ_VFSU01000019.1"/>
</dbReference>
<comment type="caution">
    <text evidence="4">The sequence shown here is derived from an EMBL/GenBank/DDBJ whole genome shotgun (WGS) entry which is preliminary data.</text>
</comment>
<dbReference type="NCBIfam" id="NF004824">
    <property type="entry name" value="PRK06180.1"/>
    <property type="match status" value="1"/>
</dbReference>
<name>A0A501XNF5_9SPHN</name>
<dbReference type="PANTHER" id="PTHR43976:SF16">
    <property type="entry name" value="SHORT-CHAIN DEHYDROGENASE_REDUCTASE FAMILY PROTEIN"/>
    <property type="match status" value="1"/>
</dbReference>
<dbReference type="EMBL" id="VFSU01000019">
    <property type="protein sequence ID" value="TPE62202.1"/>
    <property type="molecule type" value="Genomic_DNA"/>
</dbReference>
<keyword evidence="5" id="KW-1185">Reference proteome</keyword>
<dbReference type="InterPro" id="IPR051911">
    <property type="entry name" value="SDR_oxidoreductase"/>
</dbReference>
<dbReference type="CDD" id="cd05374">
    <property type="entry name" value="17beta-HSD-like_SDR_c"/>
    <property type="match status" value="1"/>
</dbReference>
<evidence type="ECO:0000313" key="4">
    <source>
        <dbReference type="EMBL" id="TPE62202.1"/>
    </source>
</evidence>
<dbReference type="Gene3D" id="3.40.50.720">
    <property type="entry name" value="NAD(P)-binding Rossmann-like Domain"/>
    <property type="match status" value="1"/>
</dbReference>
<dbReference type="AlphaFoldDB" id="A0A501XNF5"/>
<dbReference type="PROSITE" id="PS00061">
    <property type="entry name" value="ADH_SHORT"/>
    <property type="match status" value="1"/>
</dbReference>
<dbReference type="Pfam" id="PF00106">
    <property type="entry name" value="adh_short"/>
    <property type="match status" value="1"/>
</dbReference>
<sequence>MAGWFITGIGSGLGRALAQAALDRGDKVVGTTRKTADIAAFEALKPGLAKGLAVDLRDADAVTAAVAEAENWLGGIDFAVNNAGFGMVGAIEEVSLSEVQALFEINVFAAIRVIQAVLPGMRARRAGHVVNITSVSGLAPWAGTGIYGASKYALECIGQTLAQEVRPLGIGVTNVAPGGFRTGFAAGGLAVAARKIADYDGSAHVAEQVLTGNAGKEKGDPVRGAAAILAALDSPEPPLHLLLGEDALHYAEDQFAFIGLEMKRWRALSLSTAFEAA</sequence>
<evidence type="ECO:0000313" key="5">
    <source>
        <dbReference type="Proteomes" id="UP000319897"/>
    </source>
</evidence>
<accession>A0A501XNF5</accession>
<comment type="similarity">
    <text evidence="1 3">Belongs to the short-chain dehydrogenases/reductases (SDR) family.</text>
</comment>
<dbReference type="OrthoDB" id="9793825at2"/>
<dbReference type="PANTHER" id="PTHR43976">
    <property type="entry name" value="SHORT CHAIN DEHYDROGENASE"/>
    <property type="match status" value="1"/>
</dbReference>
<proteinExistence type="inferred from homology"/>
<gene>
    <name evidence="4" type="ORF">FJQ54_06630</name>
</gene>
<evidence type="ECO:0000256" key="1">
    <source>
        <dbReference type="ARBA" id="ARBA00006484"/>
    </source>
</evidence>
<dbReference type="Proteomes" id="UP000319897">
    <property type="component" value="Unassembled WGS sequence"/>
</dbReference>
<dbReference type="InterPro" id="IPR020904">
    <property type="entry name" value="Sc_DH/Rdtase_CS"/>
</dbReference>
<dbReference type="InterPro" id="IPR002347">
    <property type="entry name" value="SDR_fam"/>
</dbReference>
<dbReference type="InterPro" id="IPR036291">
    <property type="entry name" value="NAD(P)-bd_dom_sf"/>
</dbReference>
<evidence type="ECO:0000256" key="3">
    <source>
        <dbReference type="RuleBase" id="RU000363"/>
    </source>
</evidence>